<feature type="compositionally biased region" description="Basic residues" evidence="1">
    <location>
        <begin position="36"/>
        <end position="62"/>
    </location>
</feature>
<reference evidence="2 3" key="1">
    <citation type="submission" date="2013-04" db="EMBL/GenBank/DDBJ databases">
        <title>Complete genome sequence of Streptomyces fulvissimus.</title>
        <authorList>
            <person name="Myronovskyi M."/>
            <person name="Tokovenko B."/>
            <person name="Manderscheid N."/>
            <person name="Petzke L."/>
            <person name="Luzhetskyy A."/>
        </authorList>
    </citation>
    <scope>NUCLEOTIDE SEQUENCE [LARGE SCALE GENOMIC DNA]</scope>
    <source>
        <strain evidence="2 3">DSM 40593</strain>
    </source>
</reference>
<evidence type="ECO:0000256" key="1">
    <source>
        <dbReference type="SAM" id="MobiDB-lite"/>
    </source>
</evidence>
<proteinExistence type="predicted"/>
<dbReference type="Proteomes" id="UP000013304">
    <property type="component" value="Chromosome"/>
</dbReference>
<evidence type="ECO:0000313" key="2">
    <source>
        <dbReference type="EMBL" id="AGK81363.1"/>
    </source>
</evidence>
<dbReference type="HOGENOM" id="CLU_2371523_0_0_11"/>
<protein>
    <submittedName>
        <fullName evidence="2">Uncharacterized protein</fullName>
    </submittedName>
</protein>
<organism evidence="2 3">
    <name type="scientific">Streptomyces microflavus DSM 40593</name>
    <dbReference type="NCBI Taxonomy" id="1303692"/>
    <lineage>
        <taxon>Bacteria</taxon>
        <taxon>Bacillati</taxon>
        <taxon>Actinomycetota</taxon>
        <taxon>Actinomycetes</taxon>
        <taxon>Kitasatosporales</taxon>
        <taxon>Streptomycetaceae</taxon>
        <taxon>Streptomyces</taxon>
    </lineage>
</organism>
<sequence length="95" mass="10397">MQSHIVGSKLSDPARPWQAAAITTDEREGAASHGPTYRRARLLRPGRPRAARPHRAPPHRPGARLQRSLSLTPRGTPSRTCPAAPRAAVDPLHHR</sequence>
<feature type="region of interest" description="Disordered" evidence="1">
    <location>
        <begin position="25"/>
        <end position="95"/>
    </location>
</feature>
<evidence type="ECO:0000313" key="3">
    <source>
        <dbReference type="Proteomes" id="UP000013304"/>
    </source>
</evidence>
<accession>N0D5P1</accession>
<dbReference type="EMBL" id="CP005080">
    <property type="protein sequence ID" value="AGK81363.1"/>
    <property type="molecule type" value="Genomic_DNA"/>
</dbReference>
<dbReference type="AlphaFoldDB" id="N0D5P1"/>
<gene>
    <name evidence="2" type="ORF">SFUL_6481</name>
</gene>
<feature type="compositionally biased region" description="Polar residues" evidence="1">
    <location>
        <begin position="67"/>
        <end position="79"/>
    </location>
</feature>
<dbReference type="KEGG" id="sfi:SFUL_6481"/>
<name>N0D5P1_STRMI</name>